<gene>
    <name evidence="1" type="ORF">H9826_00880</name>
</gene>
<sequence>RPDLLEYVSCAPLPLMAEGDPYYSAEATHIPLVTWANSEHPEICQAFIEYLYQEDNYLDFLAAVPVGMLPSIKGIDQNETYLSNPIVQQFSDEAAVITKAVEEGTAIGFEHGPSAQAGLLTSQGVIEEMFQDIITNGTDVETAAKAAEDKLNEIFATMVA</sequence>
<evidence type="ECO:0000313" key="1">
    <source>
        <dbReference type="EMBL" id="HIY72514.1"/>
    </source>
</evidence>
<reference evidence="1" key="1">
    <citation type="journal article" date="2021" name="PeerJ">
        <title>Extensive microbial diversity within the chicken gut microbiome revealed by metagenomics and culture.</title>
        <authorList>
            <person name="Gilroy R."/>
            <person name="Ravi A."/>
            <person name="Getino M."/>
            <person name="Pursley I."/>
            <person name="Horton D.L."/>
            <person name="Alikhan N.F."/>
            <person name="Baker D."/>
            <person name="Gharbi K."/>
            <person name="Hall N."/>
            <person name="Watson M."/>
            <person name="Adriaenssens E.M."/>
            <person name="Foster-Nyarko E."/>
            <person name="Jarju S."/>
            <person name="Secka A."/>
            <person name="Antonio M."/>
            <person name="Oren A."/>
            <person name="Chaudhuri R.R."/>
            <person name="La Ragione R."/>
            <person name="Hildebrand F."/>
            <person name="Pallen M.J."/>
        </authorList>
    </citation>
    <scope>NUCLEOTIDE SEQUENCE</scope>
    <source>
        <strain evidence="1">CHK33-7979</strain>
    </source>
</reference>
<evidence type="ECO:0000313" key="2">
    <source>
        <dbReference type="Proteomes" id="UP000886824"/>
    </source>
</evidence>
<dbReference type="Gene3D" id="3.40.190.10">
    <property type="entry name" value="Periplasmic binding protein-like II"/>
    <property type="match status" value="1"/>
</dbReference>
<dbReference type="EMBL" id="DXCX01000013">
    <property type="protein sequence ID" value="HIY72514.1"/>
    <property type="molecule type" value="Genomic_DNA"/>
</dbReference>
<dbReference type="SUPFAM" id="SSF53850">
    <property type="entry name" value="Periplasmic binding protein-like II"/>
    <property type="match status" value="1"/>
</dbReference>
<feature type="non-terminal residue" evidence="1">
    <location>
        <position position="1"/>
    </location>
</feature>
<proteinExistence type="predicted"/>
<dbReference type="AlphaFoldDB" id="A0A9D1Z1T0"/>
<dbReference type="Proteomes" id="UP000886824">
    <property type="component" value="Unassembled WGS sequence"/>
</dbReference>
<comment type="caution">
    <text evidence="1">The sequence shown here is derived from an EMBL/GenBank/DDBJ whole genome shotgun (WGS) entry which is preliminary data.</text>
</comment>
<organism evidence="1 2">
    <name type="scientific">Candidatus Intestinimonas merdavium</name>
    <dbReference type="NCBI Taxonomy" id="2838622"/>
    <lineage>
        <taxon>Bacteria</taxon>
        <taxon>Bacillati</taxon>
        <taxon>Bacillota</taxon>
        <taxon>Clostridia</taxon>
        <taxon>Eubacteriales</taxon>
        <taxon>Intestinimonas</taxon>
    </lineage>
</organism>
<reference evidence="1" key="2">
    <citation type="submission" date="2021-04" db="EMBL/GenBank/DDBJ databases">
        <authorList>
            <person name="Gilroy R."/>
        </authorList>
    </citation>
    <scope>NUCLEOTIDE SEQUENCE</scope>
    <source>
        <strain evidence="1">CHK33-7979</strain>
    </source>
</reference>
<name>A0A9D1Z1T0_9FIRM</name>
<accession>A0A9D1Z1T0</accession>
<protein>
    <submittedName>
        <fullName evidence="1">Sugar ABC transporter substrate-binding protein</fullName>
    </submittedName>
</protein>